<accession>A0ABX5DCS5</accession>
<feature type="transmembrane region" description="Helical" evidence="6">
    <location>
        <begin position="45"/>
        <end position="66"/>
    </location>
</feature>
<evidence type="ECO:0000256" key="6">
    <source>
        <dbReference type="SAM" id="Phobius"/>
    </source>
</evidence>
<evidence type="ECO:0000313" key="7">
    <source>
        <dbReference type="EMBL" id="PRQ67342.1"/>
    </source>
</evidence>
<feature type="transmembrane region" description="Helical" evidence="6">
    <location>
        <begin position="337"/>
        <end position="358"/>
    </location>
</feature>
<feature type="transmembrane region" description="Helical" evidence="6">
    <location>
        <begin position="174"/>
        <end position="194"/>
    </location>
</feature>
<protein>
    <submittedName>
        <fullName evidence="7">Uncharacterized protein</fullName>
    </submittedName>
</protein>
<keyword evidence="4 6" id="KW-1133">Transmembrane helix</keyword>
<keyword evidence="5 6" id="KW-0472">Membrane</keyword>
<evidence type="ECO:0000256" key="1">
    <source>
        <dbReference type="ARBA" id="ARBA00004651"/>
    </source>
</evidence>
<evidence type="ECO:0000256" key="5">
    <source>
        <dbReference type="ARBA" id="ARBA00023136"/>
    </source>
</evidence>
<dbReference type="Pfam" id="PF13440">
    <property type="entry name" value="Polysacc_synt_3"/>
    <property type="match status" value="1"/>
</dbReference>
<feature type="transmembrane region" description="Helical" evidence="6">
    <location>
        <begin position="12"/>
        <end position="33"/>
    </location>
</feature>
<reference evidence="7 8" key="1">
    <citation type="submission" date="2017-09" db="EMBL/GenBank/DDBJ databases">
        <authorList>
            <person name="Girard L."/>
            <person name="Lami R."/>
            <person name="Suzuki M."/>
            <person name="Baudart J."/>
        </authorList>
    </citation>
    <scope>NUCLEOTIDE SEQUENCE [LARGE SCALE GENOMIC DNA]</scope>
    <source>
        <strain evidence="7 8">17LN0615E</strain>
    </source>
</reference>
<dbReference type="PANTHER" id="PTHR30250">
    <property type="entry name" value="PST FAMILY PREDICTED COLANIC ACID TRANSPORTER"/>
    <property type="match status" value="1"/>
</dbReference>
<sequence>MIKIALRNSDFIKNIGTLVSGTALAQLAPIIVTPVLTRLYTPEEFGYLALYIAIGSILSMVVTGRYELAILVPKTDKVALNVMALSVTLSLLVSLVLLIFIVVFSEAFVAYFNISSPYEWLYLVPFSTAIVGIYQSYSYWCNRKAKYKDMALSRVVQSGSVSASQLGLGYLNLGLWGLLIGHIVGQTLSLLYLVSRGRNNRKEGINVLRIKGTAKKYKKFPKYLILAHTINATSSQSPSILISTLYNTTITGFFLITQRVLQVPISLISGAIGEVFRQKASSQYASTGTCRDLFVRMLLVLIFVSIVPFMTLYLYIQDIFNLFLGEDWSLAGEYAKILLPVYFMRFVSSPLSSMFIIAEAQKLDLIWQVLLQMMVIMSFVIGYFFDSVEIALILFSSTYVIMFLINIFISYNLSGPKNDKIC</sequence>
<evidence type="ECO:0000256" key="3">
    <source>
        <dbReference type="ARBA" id="ARBA00022692"/>
    </source>
</evidence>
<keyword evidence="8" id="KW-1185">Reference proteome</keyword>
<feature type="transmembrane region" description="Helical" evidence="6">
    <location>
        <begin position="120"/>
        <end position="139"/>
    </location>
</feature>
<gene>
    <name evidence="7" type="ORF">COR51_12270</name>
</gene>
<evidence type="ECO:0000256" key="4">
    <source>
        <dbReference type="ARBA" id="ARBA00022989"/>
    </source>
</evidence>
<dbReference type="Proteomes" id="UP000238163">
    <property type="component" value="Unassembled WGS sequence"/>
</dbReference>
<reference evidence="7 8" key="2">
    <citation type="submission" date="2018-03" db="EMBL/GenBank/DDBJ databases">
        <title>Genetic Diversity and Phenotypic Plasticity of AHL Mediated Quorum Sensing in Environmental Strains of Vibrio mediterranei.</title>
        <authorList>
            <person name="Lantoine F."/>
            <person name="Vouve F."/>
        </authorList>
    </citation>
    <scope>NUCLEOTIDE SEQUENCE [LARGE SCALE GENOMIC DNA]</scope>
    <source>
        <strain evidence="7 8">17LN0615E</strain>
    </source>
</reference>
<feature type="transmembrane region" description="Helical" evidence="6">
    <location>
        <begin position="293"/>
        <end position="317"/>
    </location>
</feature>
<evidence type="ECO:0000256" key="2">
    <source>
        <dbReference type="ARBA" id="ARBA00022475"/>
    </source>
</evidence>
<organism evidence="7 8">
    <name type="scientific">Vibrio mediterranei</name>
    <dbReference type="NCBI Taxonomy" id="689"/>
    <lineage>
        <taxon>Bacteria</taxon>
        <taxon>Pseudomonadati</taxon>
        <taxon>Pseudomonadota</taxon>
        <taxon>Gammaproteobacteria</taxon>
        <taxon>Vibrionales</taxon>
        <taxon>Vibrionaceae</taxon>
        <taxon>Vibrio</taxon>
    </lineage>
</organism>
<feature type="transmembrane region" description="Helical" evidence="6">
    <location>
        <begin position="365"/>
        <end position="385"/>
    </location>
</feature>
<comment type="caution">
    <text evidence="7">The sequence shown here is derived from an EMBL/GenBank/DDBJ whole genome shotgun (WGS) entry which is preliminary data.</text>
</comment>
<keyword evidence="3 6" id="KW-0812">Transmembrane</keyword>
<keyword evidence="2" id="KW-1003">Cell membrane</keyword>
<feature type="transmembrane region" description="Helical" evidence="6">
    <location>
        <begin position="78"/>
        <end position="108"/>
    </location>
</feature>
<dbReference type="InterPro" id="IPR050833">
    <property type="entry name" value="Poly_Biosynth_Transport"/>
</dbReference>
<evidence type="ECO:0000313" key="8">
    <source>
        <dbReference type="Proteomes" id="UP000238163"/>
    </source>
</evidence>
<feature type="transmembrane region" description="Helical" evidence="6">
    <location>
        <begin position="391"/>
        <end position="411"/>
    </location>
</feature>
<proteinExistence type="predicted"/>
<dbReference type="PANTHER" id="PTHR30250:SF28">
    <property type="entry name" value="POLYSACCHARIDE BIOSYNTHESIS PROTEIN"/>
    <property type="match status" value="1"/>
</dbReference>
<comment type="subcellular location">
    <subcellularLocation>
        <location evidence="1">Cell membrane</location>
        <topology evidence="1">Multi-pass membrane protein</topology>
    </subcellularLocation>
</comment>
<name>A0ABX5DCS5_9VIBR</name>
<dbReference type="EMBL" id="NWTN01000006">
    <property type="protein sequence ID" value="PRQ67342.1"/>
    <property type="molecule type" value="Genomic_DNA"/>
</dbReference>
<dbReference type="RefSeq" id="WP_096442974.1">
    <property type="nucleotide sequence ID" value="NZ_NWTN01000006.1"/>
</dbReference>